<keyword evidence="5" id="KW-0539">Nucleus</keyword>
<dbReference type="InterPro" id="IPR001357">
    <property type="entry name" value="BRCT_dom"/>
</dbReference>
<evidence type="ECO:0000256" key="4">
    <source>
        <dbReference type="ARBA" id="ARBA00023204"/>
    </source>
</evidence>
<evidence type="ECO:0000256" key="1">
    <source>
        <dbReference type="ARBA" id="ARBA00004123"/>
    </source>
</evidence>
<proteinExistence type="predicted"/>
<gene>
    <name evidence="7" type="ORF">BDFB_005283</name>
</gene>
<keyword evidence="4" id="KW-0234">DNA repair</keyword>
<evidence type="ECO:0000313" key="8">
    <source>
        <dbReference type="Proteomes" id="UP000292052"/>
    </source>
</evidence>
<dbReference type="EMBL" id="QDEB01042671">
    <property type="protein sequence ID" value="RZC38514.1"/>
    <property type="molecule type" value="Genomic_DNA"/>
</dbReference>
<evidence type="ECO:0000256" key="2">
    <source>
        <dbReference type="ARBA" id="ARBA00022737"/>
    </source>
</evidence>
<keyword evidence="2" id="KW-0677">Repeat</keyword>
<dbReference type="PANTHER" id="PTHR13763:SF0">
    <property type="entry name" value="BREAST CANCER TYPE 1 SUSCEPTIBILITY PROTEIN"/>
    <property type="match status" value="1"/>
</dbReference>
<evidence type="ECO:0000313" key="7">
    <source>
        <dbReference type="EMBL" id="RZC38514.1"/>
    </source>
</evidence>
<dbReference type="AlphaFoldDB" id="A0A482W0G8"/>
<accession>A0A482W0G8</accession>
<dbReference type="GO" id="GO:0070531">
    <property type="term" value="C:BRCA1-A complex"/>
    <property type="evidence" value="ECO:0007669"/>
    <property type="project" value="TreeGrafter"/>
</dbReference>
<dbReference type="Proteomes" id="UP000292052">
    <property type="component" value="Unassembled WGS sequence"/>
</dbReference>
<evidence type="ECO:0000256" key="5">
    <source>
        <dbReference type="ARBA" id="ARBA00023242"/>
    </source>
</evidence>
<dbReference type="InterPro" id="IPR031099">
    <property type="entry name" value="BRCA1-associated"/>
</dbReference>
<dbReference type="InterPro" id="IPR036420">
    <property type="entry name" value="BRCT_dom_sf"/>
</dbReference>
<feature type="domain" description="BRCT" evidence="6">
    <location>
        <begin position="183"/>
        <end position="284"/>
    </location>
</feature>
<protein>
    <submittedName>
        <fullName evidence="7">BRCT domain containing protein</fullName>
    </submittedName>
</protein>
<dbReference type="Pfam" id="PF00533">
    <property type="entry name" value="BRCT"/>
    <property type="match status" value="2"/>
</dbReference>
<dbReference type="PROSITE" id="PS50172">
    <property type="entry name" value="BRCT"/>
    <property type="match status" value="2"/>
</dbReference>
<comment type="subcellular location">
    <subcellularLocation>
        <location evidence="1">Nucleus</location>
    </subcellularLocation>
</comment>
<dbReference type="GO" id="GO:0031436">
    <property type="term" value="C:BRCA1-BARD1 complex"/>
    <property type="evidence" value="ECO:0007669"/>
    <property type="project" value="TreeGrafter"/>
</dbReference>
<evidence type="ECO:0000259" key="6">
    <source>
        <dbReference type="PROSITE" id="PS50172"/>
    </source>
</evidence>
<dbReference type="PANTHER" id="PTHR13763">
    <property type="entry name" value="BREAST CANCER TYPE 1 SUSCEPTIBILITY PROTEIN BRCA1"/>
    <property type="match status" value="1"/>
</dbReference>
<dbReference type="SUPFAM" id="SSF52113">
    <property type="entry name" value="BRCT domain"/>
    <property type="match status" value="2"/>
</dbReference>
<name>A0A482W0G8_ASBVE</name>
<reference evidence="7 8" key="1">
    <citation type="submission" date="2017-03" db="EMBL/GenBank/DDBJ databases">
        <title>Genome of the blue death feigning beetle - Asbolus verrucosus.</title>
        <authorList>
            <person name="Rider S.D."/>
        </authorList>
    </citation>
    <scope>NUCLEOTIDE SEQUENCE [LARGE SCALE GENOMIC DNA]</scope>
    <source>
        <strain evidence="7">Butters</strain>
        <tissue evidence="7">Head and leg muscle</tissue>
    </source>
</reference>
<feature type="domain" description="BRCT" evidence="6">
    <location>
        <begin position="103"/>
        <end position="166"/>
    </location>
</feature>
<dbReference type="OrthoDB" id="6105938at2759"/>
<dbReference type="GO" id="GO:0004842">
    <property type="term" value="F:ubiquitin-protein transferase activity"/>
    <property type="evidence" value="ECO:0007669"/>
    <property type="project" value="TreeGrafter"/>
</dbReference>
<keyword evidence="3" id="KW-0227">DNA damage</keyword>
<dbReference type="GO" id="GO:0045944">
    <property type="term" value="P:positive regulation of transcription by RNA polymerase II"/>
    <property type="evidence" value="ECO:0007669"/>
    <property type="project" value="TreeGrafter"/>
</dbReference>
<sequence>MTQNYATEKLSLSPISLDNNRILGPIEIHQKSKFSPLTIVKKTQSQRSLHGTPKQKSILSYIRPSQESQETPPSLTGRPCIACSRVARDQVMAISALTNKKLASYSSSFSSKVTHLIVSVDGRNRIKDHTIKSVSAIAAGIWVLSYGWVRECLARNCLVPEEPYEVLDISGAPGPKLARLNRRTNPLLKDFKVHVLPPFQSATKSDLENILRMLGAKVVDSLEDLLDKENYICLVIGDRRPTEECPVDMFDGVVEVFRVITVDVDWLSRSVGQYTLHGLRPFTLCSEDNIDDLEYPPELLSNNVQISFLPSTSSVPSL</sequence>
<dbReference type="STRING" id="1661398.A0A482W0G8"/>
<dbReference type="Gene3D" id="3.40.50.10190">
    <property type="entry name" value="BRCT domain"/>
    <property type="match status" value="2"/>
</dbReference>
<keyword evidence="8" id="KW-1185">Reference proteome</keyword>
<evidence type="ECO:0000256" key="3">
    <source>
        <dbReference type="ARBA" id="ARBA00022763"/>
    </source>
</evidence>
<comment type="caution">
    <text evidence="7">The sequence shown here is derived from an EMBL/GenBank/DDBJ whole genome shotgun (WGS) entry which is preliminary data.</text>
</comment>
<dbReference type="GO" id="GO:0000724">
    <property type="term" value="P:double-strand break repair via homologous recombination"/>
    <property type="evidence" value="ECO:0007669"/>
    <property type="project" value="TreeGrafter"/>
</dbReference>
<dbReference type="SMART" id="SM00292">
    <property type="entry name" value="BRCT"/>
    <property type="match status" value="2"/>
</dbReference>
<organism evidence="7 8">
    <name type="scientific">Asbolus verrucosus</name>
    <name type="common">Desert ironclad beetle</name>
    <dbReference type="NCBI Taxonomy" id="1661398"/>
    <lineage>
        <taxon>Eukaryota</taxon>
        <taxon>Metazoa</taxon>
        <taxon>Ecdysozoa</taxon>
        <taxon>Arthropoda</taxon>
        <taxon>Hexapoda</taxon>
        <taxon>Insecta</taxon>
        <taxon>Pterygota</taxon>
        <taxon>Neoptera</taxon>
        <taxon>Endopterygota</taxon>
        <taxon>Coleoptera</taxon>
        <taxon>Polyphaga</taxon>
        <taxon>Cucujiformia</taxon>
        <taxon>Tenebrionidae</taxon>
        <taxon>Pimeliinae</taxon>
        <taxon>Asbolus</taxon>
    </lineage>
</organism>